<dbReference type="OrthoDB" id="439639at2759"/>
<accession>A0A0M0JG14</accession>
<dbReference type="Gene3D" id="3.30.70.330">
    <property type="match status" value="1"/>
</dbReference>
<name>A0A0M0JG14_9EUKA</name>
<proteinExistence type="predicted"/>
<dbReference type="InterPro" id="IPR012677">
    <property type="entry name" value="Nucleotide-bd_a/b_plait_sf"/>
</dbReference>
<evidence type="ECO:0000256" key="2">
    <source>
        <dbReference type="SAM" id="MobiDB-lite"/>
    </source>
</evidence>
<dbReference type="Proteomes" id="UP000037460">
    <property type="component" value="Unassembled WGS sequence"/>
</dbReference>
<evidence type="ECO:0000256" key="1">
    <source>
        <dbReference type="PROSITE-ProRule" id="PRU00176"/>
    </source>
</evidence>
<dbReference type="InterPro" id="IPR035979">
    <property type="entry name" value="RBD_domain_sf"/>
</dbReference>
<feature type="compositionally biased region" description="Basic and acidic residues" evidence="2">
    <location>
        <begin position="106"/>
        <end position="118"/>
    </location>
</feature>
<feature type="compositionally biased region" description="Low complexity" evidence="2">
    <location>
        <begin position="176"/>
        <end position="189"/>
    </location>
</feature>
<dbReference type="AlphaFoldDB" id="A0A0M0JG14"/>
<keyword evidence="5" id="KW-1185">Reference proteome</keyword>
<reference evidence="5" key="1">
    <citation type="journal article" date="2015" name="PLoS Genet.">
        <title>Genome Sequence and Transcriptome Analyses of Chrysochromulina tobin: Metabolic Tools for Enhanced Algal Fitness in the Prominent Order Prymnesiales (Haptophyceae).</title>
        <authorList>
            <person name="Hovde B.T."/>
            <person name="Deodato C.R."/>
            <person name="Hunsperger H.M."/>
            <person name="Ryken S.A."/>
            <person name="Yost W."/>
            <person name="Jha R.K."/>
            <person name="Patterson J."/>
            <person name="Monnat R.J. Jr."/>
            <person name="Barlow S.B."/>
            <person name="Starkenburg S.R."/>
            <person name="Cattolico R.A."/>
        </authorList>
    </citation>
    <scope>NUCLEOTIDE SEQUENCE</scope>
    <source>
        <strain evidence="5">CCMP291</strain>
    </source>
</reference>
<evidence type="ECO:0000313" key="5">
    <source>
        <dbReference type="Proteomes" id="UP000037460"/>
    </source>
</evidence>
<dbReference type="Pfam" id="PF00076">
    <property type="entry name" value="RRM_1"/>
    <property type="match status" value="1"/>
</dbReference>
<feature type="non-terminal residue" evidence="4">
    <location>
        <position position="221"/>
    </location>
</feature>
<keyword evidence="1" id="KW-0694">RNA-binding</keyword>
<feature type="domain" description="RRM" evidence="3">
    <location>
        <begin position="5"/>
        <end position="83"/>
    </location>
</feature>
<feature type="compositionally biased region" description="Acidic residues" evidence="2">
    <location>
        <begin position="193"/>
        <end position="210"/>
    </location>
</feature>
<dbReference type="EMBL" id="JWZX01002979">
    <property type="protein sequence ID" value="KOO25395.1"/>
    <property type="molecule type" value="Genomic_DNA"/>
</dbReference>
<dbReference type="PANTHER" id="PTHR48034">
    <property type="entry name" value="TRANSFORMER-2 SEX-DETERMINING PROTEIN-RELATED"/>
    <property type="match status" value="1"/>
</dbReference>
<dbReference type="SMART" id="SM00360">
    <property type="entry name" value="RRM"/>
    <property type="match status" value="1"/>
</dbReference>
<dbReference type="InterPro" id="IPR000504">
    <property type="entry name" value="RRM_dom"/>
</dbReference>
<sequence>MDGSTRLIVKGLPKHCDDKRLRSHFEALSDDVTDVRVMRTREGKSRCFGFVGFRDAEAAAIARKATERSYIDTSRISVEPAKRVGDEELARPWSRHSKGSSAYLHSHPEESASPKKADVGGAKAKKRGKLDDPIAARVHSDPKLAEFLELMAPKSKQKQLWSNDLTGGVPEPSRQRTAPAGPKRAAAGKGTDEEGSEEEDEDEDDSEYDELPAAPRKGGAT</sequence>
<dbReference type="SUPFAM" id="SSF54928">
    <property type="entry name" value="RNA-binding domain, RBD"/>
    <property type="match status" value="1"/>
</dbReference>
<dbReference type="InterPro" id="IPR050441">
    <property type="entry name" value="RBM"/>
</dbReference>
<gene>
    <name evidence="4" type="ORF">Ctob_009693</name>
</gene>
<evidence type="ECO:0000259" key="3">
    <source>
        <dbReference type="PROSITE" id="PS50102"/>
    </source>
</evidence>
<dbReference type="PROSITE" id="PS50102">
    <property type="entry name" value="RRM"/>
    <property type="match status" value="1"/>
</dbReference>
<organism evidence="4 5">
    <name type="scientific">Chrysochromulina tobinii</name>
    <dbReference type="NCBI Taxonomy" id="1460289"/>
    <lineage>
        <taxon>Eukaryota</taxon>
        <taxon>Haptista</taxon>
        <taxon>Haptophyta</taxon>
        <taxon>Prymnesiophyceae</taxon>
        <taxon>Prymnesiales</taxon>
        <taxon>Chrysochromulinaceae</taxon>
        <taxon>Chrysochromulina</taxon>
    </lineage>
</organism>
<feature type="region of interest" description="Disordered" evidence="2">
    <location>
        <begin position="153"/>
        <end position="221"/>
    </location>
</feature>
<protein>
    <submittedName>
        <fullName evidence="4">Multiple RNA-binding domain-containing protein 1-like protein</fullName>
    </submittedName>
</protein>
<feature type="region of interest" description="Disordered" evidence="2">
    <location>
        <begin position="83"/>
        <end position="137"/>
    </location>
</feature>
<dbReference type="GO" id="GO:0003723">
    <property type="term" value="F:RNA binding"/>
    <property type="evidence" value="ECO:0007669"/>
    <property type="project" value="UniProtKB-UniRule"/>
</dbReference>
<evidence type="ECO:0000313" key="4">
    <source>
        <dbReference type="EMBL" id="KOO25395.1"/>
    </source>
</evidence>
<comment type="caution">
    <text evidence="4">The sequence shown here is derived from an EMBL/GenBank/DDBJ whole genome shotgun (WGS) entry which is preliminary data.</text>
</comment>